<feature type="coiled-coil region" evidence="5">
    <location>
        <begin position="341"/>
        <end position="421"/>
    </location>
</feature>
<evidence type="ECO:0000313" key="7">
    <source>
        <dbReference type="Proteomes" id="UP000186698"/>
    </source>
</evidence>
<name>A0A1L8HIL0_XENLA</name>
<reference evidence="8" key="1">
    <citation type="submission" date="2025-08" db="UniProtKB">
        <authorList>
            <consortium name="RefSeq"/>
        </authorList>
    </citation>
    <scope>IDENTIFICATION</scope>
    <source>
        <strain evidence="8">J_2021</strain>
        <tissue evidence="8">Erythrocytes</tissue>
    </source>
</reference>
<organism evidence="7 8">
    <name type="scientific">Xenopus laevis</name>
    <name type="common">African clawed frog</name>
    <dbReference type="NCBI Taxonomy" id="8355"/>
    <lineage>
        <taxon>Eukaryota</taxon>
        <taxon>Metazoa</taxon>
        <taxon>Chordata</taxon>
        <taxon>Craniata</taxon>
        <taxon>Vertebrata</taxon>
        <taxon>Euteleostomi</taxon>
        <taxon>Amphibia</taxon>
        <taxon>Batrachia</taxon>
        <taxon>Anura</taxon>
        <taxon>Pipoidea</taxon>
        <taxon>Pipidae</taxon>
        <taxon>Xenopodinae</taxon>
        <taxon>Xenopus</taxon>
        <taxon>Xenopus</taxon>
    </lineage>
</organism>
<evidence type="ECO:0000256" key="5">
    <source>
        <dbReference type="SAM" id="Coils"/>
    </source>
</evidence>
<dbReference type="PROSITE" id="PS00226">
    <property type="entry name" value="IF_ROD_1"/>
    <property type="match status" value="1"/>
</dbReference>
<dbReference type="InterPro" id="IPR039008">
    <property type="entry name" value="IF_rod_dom"/>
</dbReference>
<dbReference type="InterPro" id="IPR032444">
    <property type="entry name" value="Keratin_2_head"/>
</dbReference>
<dbReference type="Bgee" id="108707558">
    <property type="expression patterns" value="Expressed in zone of skin and 1 other cell type or tissue"/>
</dbReference>
<evidence type="ECO:0000256" key="1">
    <source>
        <dbReference type="ARBA" id="ARBA00022754"/>
    </source>
</evidence>
<comment type="similarity">
    <text evidence="3 4">Belongs to the intermediate filament family.</text>
</comment>
<proteinExistence type="inferred from homology"/>
<dbReference type="OMA" id="TKCISKC"/>
<dbReference type="CTD" id="108707558"/>
<dbReference type="SMART" id="SM01391">
    <property type="entry name" value="Filament"/>
    <property type="match status" value="1"/>
</dbReference>
<dbReference type="Pfam" id="PF00038">
    <property type="entry name" value="Filament"/>
    <property type="match status" value="1"/>
</dbReference>
<dbReference type="PRINTS" id="PR01276">
    <property type="entry name" value="TYPE2KERATIN"/>
</dbReference>
<dbReference type="InterPro" id="IPR018039">
    <property type="entry name" value="IF_conserved"/>
</dbReference>
<protein>
    <submittedName>
        <fullName evidence="8">Keratin, type II cytoskeletal cochleal</fullName>
    </submittedName>
</protein>
<dbReference type="FunFam" id="1.20.5.500:FF:000001">
    <property type="entry name" value="Type II keratin 23"/>
    <property type="match status" value="1"/>
</dbReference>
<sequence>MSQIRKSLGSKSGSCNVRGYTACSIGGGFVGPRYNFSSLSSAGGNPIHHSSGKLKSTGSLYCLGGHKRTSISSGRVLGSTLGTSKSFGTDTFPICPPGGIQQVTVNQILLQPVNVDIDPNIQKVRSAERDQIKCLNNKFAGFIDKVRFLEQQNQILETKWNFLQEKSQKLCSRRDTIKPLFDAYITNLQRQLEGLKNEKCHLDGDLKNMQDVVEEFKCKYEEEINKRTCAENEFVALKKDVDVLYIKKAEMEAKEESLGNEISFLRSLFDAELAELQECLSDINVVLCMDNNRELDLNGLIAECKAQYEEIAIRSKSEAEAAYAKKFQQLKAAAGHHGDNLRSSKTEIQDLHTMIKRLQAEIECVKKQIAALQATICNAESRGEATLKDARCKMSELEAVLQKAKEDLALQLKEYQELLRVKLALDVEIATYRTLLEGEESRMHGEITNDVKISVYTTGKLGSSNAECISSCNLKNSGSILAGVEAPKCASVCAPKYTPKYAPVCAPKCTLPVKPCGTTCSKPGY</sequence>
<dbReference type="PANTHER" id="PTHR45616:SF65">
    <property type="entry name" value="KERATIN 78, GENE 4"/>
    <property type="match status" value="1"/>
</dbReference>
<dbReference type="Gene3D" id="1.20.5.500">
    <property type="entry name" value="Single helix bin"/>
    <property type="match status" value="1"/>
</dbReference>
<dbReference type="AGR" id="Xenbase:XB-GENE-22060989"/>
<dbReference type="Xenbase" id="XB-GENE-22060989">
    <property type="gene designation" value="krt78.4.L"/>
</dbReference>
<dbReference type="GO" id="GO:0030280">
    <property type="term" value="F:structural constituent of skin epidermis"/>
    <property type="evidence" value="ECO:0000318"/>
    <property type="project" value="GO_Central"/>
</dbReference>
<evidence type="ECO:0000256" key="4">
    <source>
        <dbReference type="RuleBase" id="RU000685"/>
    </source>
</evidence>
<keyword evidence="7" id="KW-1185">Reference proteome</keyword>
<dbReference type="GO" id="GO:0031424">
    <property type="term" value="P:keratinization"/>
    <property type="evidence" value="ECO:0000318"/>
    <property type="project" value="GO_Central"/>
</dbReference>
<dbReference type="STRING" id="8355.A0A1L8HIL0"/>
<dbReference type="SUPFAM" id="SSF64593">
    <property type="entry name" value="Intermediate filament protein, coiled coil region"/>
    <property type="match status" value="3"/>
</dbReference>
<dbReference type="KEGG" id="xla:108707558"/>
<dbReference type="GeneID" id="108707558"/>
<gene>
    <name evidence="8 9" type="primary">krt78.4.L</name>
</gene>
<keyword evidence="2 5" id="KW-0175">Coiled coil</keyword>
<dbReference type="OrthoDB" id="2441647at2759"/>
<accession>A0A1L8HIL0</accession>
<dbReference type="FunFam" id="1.20.5.1160:FF:000001">
    <property type="entry name" value="Keratin type II"/>
    <property type="match status" value="1"/>
</dbReference>
<dbReference type="PaxDb" id="8355-A0A1L8HIL0"/>
<evidence type="ECO:0000256" key="2">
    <source>
        <dbReference type="ARBA" id="ARBA00023054"/>
    </source>
</evidence>
<evidence type="ECO:0000256" key="3">
    <source>
        <dbReference type="ARBA" id="ARBA00061646"/>
    </source>
</evidence>
<dbReference type="GO" id="GO:0005615">
    <property type="term" value="C:extracellular space"/>
    <property type="evidence" value="ECO:0007669"/>
    <property type="project" value="TreeGrafter"/>
</dbReference>
<dbReference type="GO" id="GO:0045095">
    <property type="term" value="C:keratin filament"/>
    <property type="evidence" value="ECO:0000318"/>
    <property type="project" value="GO_Central"/>
</dbReference>
<feature type="coiled-coil region" evidence="5">
    <location>
        <begin position="206"/>
        <end position="233"/>
    </location>
</feature>
<evidence type="ECO:0000313" key="9">
    <source>
        <dbReference type="Xenbase" id="XB-GENE-22060989"/>
    </source>
</evidence>
<dbReference type="Pfam" id="PF16208">
    <property type="entry name" value="Keratin_2_head"/>
    <property type="match status" value="1"/>
</dbReference>
<evidence type="ECO:0000259" key="6">
    <source>
        <dbReference type="PROSITE" id="PS51842"/>
    </source>
</evidence>
<dbReference type="GO" id="GO:0045109">
    <property type="term" value="P:intermediate filament organization"/>
    <property type="evidence" value="ECO:0000318"/>
    <property type="project" value="GO_Central"/>
</dbReference>
<feature type="domain" description="IF rod" evidence="6">
    <location>
        <begin position="128"/>
        <end position="443"/>
    </location>
</feature>
<dbReference type="Proteomes" id="UP000186698">
    <property type="component" value="Chromosome 2L"/>
</dbReference>
<dbReference type="Gene3D" id="1.20.5.1160">
    <property type="entry name" value="Vasodilator-stimulated phosphoprotein"/>
    <property type="match status" value="1"/>
</dbReference>
<keyword evidence="1 4" id="KW-0403">Intermediate filament</keyword>
<dbReference type="AlphaFoldDB" id="A0A1L8HIL0"/>
<dbReference type="RefSeq" id="XP_018101043.1">
    <property type="nucleotide sequence ID" value="XM_018245554.2"/>
</dbReference>
<dbReference type="PANTHER" id="PTHR45616">
    <property type="entry name" value="GATA-TYPE DOMAIN-CONTAINING PROTEIN"/>
    <property type="match status" value="1"/>
</dbReference>
<dbReference type="Gene3D" id="1.20.5.170">
    <property type="match status" value="1"/>
</dbReference>
<dbReference type="PROSITE" id="PS51842">
    <property type="entry name" value="IF_ROD_2"/>
    <property type="match status" value="1"/>
</dbReference>
<dbReference type="InterPro" id="IPR003054">
    <property type="entry name" value="Keratin_II"/>
</dbReference>
<dbReference type="FunFam" id="1.20.5.170:FF:000004">
    <property type="entry name" value="Keratin, type II cytoskeletal 5"/>
    <property type="match status" value="1"/>
</dbReference>
<evidence type="ECO:0000313" key="8">
    <source>
        <dbReference type="RefSeq" id="XP_018101043.1"/>
    </source>
</evidence>